<gene>
    <name evidence="3" type="ORF">OMAG_000259</name>
</gene>
<comment type="caution">
    <text evidence="3">The sequence shown here is derived from an EMBL/GenBank/DDBJ whole genome shotgun (WGS) entry which is preliminary data.</text>
</comment>
<dbReference type="GO" id="GO:0005524">
    <property type="term" value="F:ATP binding"/>
    <property type="evidence" value="ECO:0007669"/>
    <property type="project" value="UniProtKB-UniRule"/>
</dbReference>
<sequence length="346" mass="39314">MKQLIIGVSGISAVDNPCPGVGVARSLREDRELNAKIIGLAYDVMEPGIYLDWLFDKIFMIPYPSHDKDTFIHRLRYIKKNYGLDFIIPNLDVELPLYARYIDEVAALGIKLFIPTQEHLKLRAKDRLIEVARLINITSPETHVVYTLEKLTNIIYRMGLPVMVKGIFYAAYKVNSVDEACLYFERIVEEWGYPVIVQRIVCGEEMNVVGVGDGNGGIIGQVGIKKMWLTSLGKIWNGVTIKNSAMLKASETFVSLYNWRGPFELECIVDNSDIYLIEINPRFPAWSYFAAGVGINLPANTVRMAFDLDLLHPGRDYEAGKLYIRYTYETIADMKILQNIITRGEN</sequence>
<evidence type="ECO:0000313" key="4">
    <source>
        <dbReference type="Proteomes" id="UP000033428"/>
    </source>
</evidence>
<evidence type="ECO:0000313" key="3">
    <source>
        <dbReference type="EMBL" id="KJJ85879.1"/>
    </source>
</evidence>
<dbReference type="GO" id="GO:0046872">
    <property type="term" value="F:metal ion binding"/>
    <property type="evidence" value="ECO:0007669"/>
    <property type="project" value="InterPro"/>
</dbReference>
<dbReference type="InterPro" id="IPR011761">
    <property type="entry name" value="ATP-grasp"/>
</dbReference>
<protein>
    <recommendedName>
        <fullName evidence="2">ATP-grasp domain-containing protein</fullName>
    </recommendedName>
</protein>
<dbReference type="Gene3D" id="3.30.470.20">
    <property type="entry name" value="ATP-grasp fold, B domain"/>
    <property type="match status" value="1"/>
</dbReference>
<evidence type="ECO:0000259" key="2">
    <source>
        <dbReference type="PROSITE" id="PS50975"/>
    </source>
</evidence>
<evidence type="ECO:0000256" key="1">
    <source>
        <dbReference type="PROSITE-ProRule" id="PRU00409"/>
    </source>
</evidence>
<name>A0A0F0CV28_9BACT</name>
<keyword evidence="1" id="KW-0547">Nucleotide-binding</keyword>
<dbReference type="EMBL" id="JYNY01000052">
    <property type="protein sequence ID" value="KJJ85879.1"/>
    <property type="molecule type" value="Genomic_DNA"/>
</dbReference>
<dbReference type="PATRIC" id="fig|1609969.3.peg.287"/>
<reference evidence="3 4" key="1">
    <citation type="submission" date="2015-02" db="EMBL/GenBank/DDBJ databases">
        <title>Single-cell genomics of uncultivated deep-branching MTB reveals a conserved set of magnetosome genes.</title>
        <authorList>
            <person name="Kolinko S."/>
            <person name="Richter M."/>
            <person name="Glockner F.O."/>
            <person name="Brachmann A."/>
            <person name="Schuler D."/>
        </authorList>
    </citation>
    <scope>NUCLEOTIDE SEQUENCE [LARGE SCALE GENOMIC DNA]</scope>
    <source>
        <strain evidence="3">SKK-01</strain>
    </source>
</reference>
<keyword evidence="4" id="KW-1185">Reference proteome</keyword>
<proteinExistence type="predicted"/>
<keyword evidence="1" id="KW-0067">ATP-binding</keyword>
<dbReference type="Proteomes" id="UP000033428">
    <property type="component" value="Unassembled WGS sequence"/>
</dbReference>
<dbReference type="PROSITE" id="PS50975">
    <property type="entry name" value="ATP_GRASP"/>
    <property type="match status" value="1"/>
</dbReference>
<organism evidence="3 4">
    <name type="scientific">Candidatus Omnitrophus magneticus</name>
    <dbReference type="NCBI Taxonomy" id="1609969"/>
    <lineage>
        <taxon>Bacteria</taxon>
        <taxon>Pseudomonadati</taxon>
        <taxon>Candidatus Omnitrophota</taxon>
        <taxon>Candidatus Omnitrophus</taxon>
    </lineage>
</organism>
<feature type="domain" description="ATP-grasp" evidence="2">
    <location>
        <begin position="129"/>
        <end position="306"/>
    </location>
</feature>
<dbReference type="Gene3D" id="3.40.50.20">
    <property type="match status" value="1"/>
</dbReference>
<accession>A0A0F0CV28</accession>
<dbReference type="AlphaFoldDB" id="A0A0F0CV28"/>
<dbReference type="SUPFAM" id="SSF56059">
    <property type="entry name" value="Glutathione synthetase ATP-binding domain-like"/>
    <property type="match status" value="1"/>
</dbReference>